<dbReference type="Gene3D" id="2.30.30.60">
    <property type="match status" value="1"/>
</dbReference>
<dbReference type="InterPro" id="IPR011066">
    <property type="entry name" value="MscS_channel_C_sf"/>
</dbReference>
<evidence type="ECO:0000313" key="9">
    <source>
        <dbReference type="EMBL" id="BAY86438.1"/>
    </source>
</evidence>
<keyword evidence="5 7" id="KW-1133">Transmembrane helix</keyword>
<dbReference type="Proteomes" id="UP000218418">
    <property type="component" value="Chromosome"/>
</dbReference>
<dbReference type="PANTHER" id="PTHR30347">
    <property type="entry name" value="POTASSIUM CHANNEL RELATED"/>
    <property type="match status" value="1"/>
</dbReference>
<feature type="transmembrane region" description="Helical" evidence="7">
    <location>
        <begin position="79"/>
        <end position="98"/>
    </location>
</feature>
<dbReference type="InterPro" id="IPR052702">
    <property type="entry name" value="MscS-like_channel"/>
</dbReference>
<dbReference type="InterPro" id="IPR049278">
    <property type="entry name" value="MS_channel_C"/>
</dbReference>
<dbReference type="SUPFAM" id="SSF82689">
    <property type="entry name" value="Mechanosensitive channel protein MscS (YggB), C-terminal domain"/>
    <property type="match status" value="1"/>
</dbReference>
<dbReference type="GO" id="GO:0055085">
    <property type="term" value="P:transmembrane transport"/>
    <property type="evidence" value="ECO:0007669"/>
    <property type="project" value="InterPro"/>
</dbReference>
<dbReference type="SUPFAM" id="SSF51206">
    <property type="entry name" value="cAMP-binding domain-like"/>
    <property type="match status" value="1"/>
</dbReference>
<dbReference type="PROSITE" id="PS01246">
    <property type="entry name" value="UPF0003"/>
    <property type="match status" value="1"/>
</dbReference>
<evidence type="ECO:0000256" key="7">
    <source>
        <dbReference type="SAM" id="Phobius"/>
    </source>
</evidence>
<reference evidence="9 10" key="1">
    <citation type="submission" date="2017-06" db="EMBL/GenBank/DDBJ databases">
        <title>Genome sequencing of cyanobaciteial culture collection at National Institute for Environmental Studies (NIES).</title>
        <authorList>
            <person name="Hirose Y."/>
            <person name="Shimura Y."/>
            <person name="Fujisawa T."/>
            <person name="Nakamura Y."/>
            <person name="Kawachi M."/>
        </authorList>
    </citation>
    <scope>NUCLEOTIDE SEQUENCE [LARGE SCALE GENOMIC DNA]</scope>
    <source>
        <strain evidence="9 10">NIES-267</strain>
    </source>
</reference>
<dbReference type="Gene3D" id="1.10.287.1260">
    <property type="match status" value="1"/>
</dbReference>
<organism evidence="9 10">
    <name type="scientific">Calothrix parasitica NIES-267</name>
    <dbReference type="NCBI Taxonomy" id="1973488"/>
    <lineage>
        <taxon>Bacteria</taxon>
        <taxon>Bacillati</taxon>
        <taxon>Cyanobacteriota</taxon>
        <taxon>Cyanophyceae</taxon>
        <taxon>Nostocales</taxon>
        <taxon>Calotrichaceae</taxon>
        <taxon>Calothrix</taxon>
    </lineage>
</organism>
<gene>
    <name evidence="9" type="ORF">NIES267_59460</name>
</gene>
<dbReference type="PROSITE" id="PS00888">
    <property type="entry name" value="CNMP_BINDING_1"/>
    <property type="match status" value="1"/>
</dbReference>
<dbReference type="AlphaFoldDB" id="A0A1Z4LZA2"/>
<dbReference type="Pfam" id="PF21082">
    <property type="entry name" value="MS_channel_3rd"/>
    <property type="match status" value="1"/>
</dbReference>
<dbReference type="Gene3D" id="2.60.120.10">
    <property type="entry name" value="Jelly Rolls"/>
    <property type="match status" value="1"/>
</dbReference>
<dbReference type="InterPro" id="IPR006686">
    <property type="entry name" value="MscS_channel_CS"/>
</dbReference>
<dbReference type="InterPro" id="IPR014710">
    <property type="entry name" value="RmlC-like_jellyroll"/>
</dbReference>
<dbReference type="Pfam" id="PF00027">
    <property type="entry name" value="cNMP_binding"/>
    <property type="match status" value="1"/>
</dbReference>
<accession>A0A1Z4LZA2</accession>
<keyword evidence="4 7" id="KW-0812">Transmembrane</keyword>
<evidence type="ECO:0000256" key="3">
    <source>
        <dbReference type="ARBA" id="ARBA00022475"/>
    </source>
</evidence>
<dbReference type="SUPFAM" id="SSF82861">
    <property type="entry name" value="Mechanosensitive channel protein MscS (YggB), transmembrane region"/>
    <property type="match status" value="1"/>
</dbReference>
<evidence type="ECO:0000259" key="8">
    <source>
        <dbReference type="PROSITE" id="PS50042"/>
    </source>
</evidence>
<dbReference type="PROSITE" id="PS00889">
    <property type="entry name" value="CNMP_BINDING_2"/>
    <property type="match status" value="1"/>
</dbReference>
<dbReference type="SMART" id="SM00100">
    <property type="entry name" value="cNMP"/>
    <property type="match status" value="1"/>
</dbReference>
<protein>
    <recommendedName>
        <fullName evidence="8">Cyclic nucleotide-binding domain-containing protein</fullName>
    </recommendedName>
</protein>
<proteinExistence type="inferred from homology"/>
<dbReference type="PRINTS" id="PR00103">
    <property type="entry name" value="CAMPKINASE"/>
</dbReference>
<dbReference type="Pfam" id="PF21088">
    <property type="entry name" value="MS_channel_1st"/>
    <property type="match status" value="1"/>
</dbReference>
<dbReference type="SUPFAM" id="SSF50182">
    <property type="entry name" value="Sm-like ribonucleoproteins"/>
    <property type="match status" value="1"/>
</dbReference>
<dbReference type="PANTHER" id="PTHR30347:SF1">
    <property type="entry name" value="MECHANOSENSITIVE CHANNEL MSCK"/>
    <property type="match status" value="1"/>
</dbReference>
<dbReference type="CDD" id="cd00038">
    <property type="entry name" value="CAP_ED"/>
    <property type="match status" value="1"/>
</dbReference>
<dbReference type="GO" id="GO:0005886">
    <property type="term" value="C:plasma membrane"/>
    <property type="evidence" value="ECO:0007669"/>
    <property type="project" value="UniProtKB-SubCell"/>
</dbReference>
<feature type="transmembrane region" description="Helical" evidence="7">
    <location>
        <begin position="36"/>
        <end position="58"/>
    </location>
</feature>
<dbReference type="InterPro" id="IPR011014">
    <property type="entry name" value="MscS_channel_TM-2"/>
</dbReference>
<feature type="domain" description="Cyclic nucleotide-binding" evidence="8">
    <location>
        <begin position="340"/>
        <end position="457"/>
    </location>
</feature>
<evidence type="ECO:0000313" key="10">
    <source>
        <dbReference type="Proteomes" id="UP000218418"/>
    </source>
</evidence>
<dbReference type="InterPro" id="IPR010920">
    <property type="entry name" value="LSM_dom_sf"/>
</dbReference>
<keyword evidence="6 7" id="KW-0472">Membrane</keyword>
<comment type="similarity">
    <text evidence="2">Belongs to the MscS (TC 1.A.23) family.</text>
</comment>
<evidence type="ECO:0000256" key="2">
    <source>
        <dbReference type="ARBA" id="ARBA00008017"/>
    </source>
</evidence>
<dbReference type="InterPro" id="IPR000595">
    <property type="entry name" value="cNMP-bd_dom"/>
</dbReference>
<dbReference type="Gene3D" id="3.30.70.100">
    <property type="match status" value="1"/>
</dbReference>
<name>A0A1Z4LZA2_9CYAN</name>
<dbReference type="Pfam" id="PF00924">
    <property type="entry name" value="MS_channel_2nd"/>
    <property type="match status" value="1"/>
</dbReference>
<dbReference type="InterPro" id="IPR018488">
    <property type="entry name" value="cNMP-bd_CS"/>
</dbReference>
<evidence type="ECO:0000256" key="6">
    <source>
        <dbReference type="ARBA" id="ARBA00023136"/>
    </source>
</evidence>
<comment type="subcellular location">
    <subcellularLocation>
        <location evidence="1">Cell membrane</location>
        <topology evidence="1">Multi-pass membrane protein</topology>
    </subcellularLocation>
</comment>
<dbReference type="InterPro" id="IPR023408">
    <property type="entry name" value="MscS_beta-dom_sf"/>
</dbReference>
<sequence>MEWLLQEGQGVPEFFRNLYKAKLFELDDGKFFTLDLLIQLIFYAVIAYIVGSLIGRLIRNTILSRFKIDRGTKEAISSVVGYLIAGVGFLIVLTSAGIDLSSLTVVAGVLGVGIGFGLQNIASNFISGIAILFEQPLKVGDLVEVDGLRGIVEKISIRSTVVRTLDNVFVIVPNQKFIENNVVNWSYRDKKCRVHVPVGVAYGTDTTLVTEALLAASRRHPRVLQQPSPKVWFKEFGDSSLNFELLVWVDDPPSIPQFKSDLNFSIENELNLRDINIPFPQRDLHLKNPEDLIQIFQGAGNSKVSDSDISIEDSTAKAPDTASKSSGTQSLRDLLRQISYFQNCTPRQIRELIEQGFRQMLPAEQIICREGDPGNSFYVILSGSVEIYSEKLNKHIVNRHAGEFIGEMALLMGIPRSASIRTNEQTTLFVVDHTNLQRLLSNHPQLADQISAELATRSESLESMGILPEKIDSEQGMFQWIRGRINTLFEI</sequence>
<keyword evidence="10" id="KW-1185">Reference proteome</keyword>
<dbReference type="EMBL" id="AP018227">
    <property type="protein sequence ID" value="BAY86438.1"/>
    <property type="molecule type" value="Genomic_DNA"/>
</dbReference>
<dbReference type="InterPro" id="IPR049142">
    <property type="entry name" value="MS_channel_1st"/>
</dbReference>
<evidence type="ECO:0000256" key="1">
    <source>
        <dbReference type="ARBA" id="ARBA00004651"/>
    </source>
</evidence>
<dbReference type="PROSITE" id="PS50042">
    <property type="entry name" value="CNMP_BINDING_3"/>
    <property type="match status" value="1"/>
</dbReference>
<evidence type="ECO:0000256" key="4">
    <source>
        <dbReference type="ARBA" id="ARBA00022692"/>
    </source>
</evidence>
<dbReference type="InterPro" id="IPR018490">
    <property type="entry name" value="cNMP-bd_dom_sf"/>
</dbReference>
<keyword evidence="3" id="KW-1003">Cell membrane</keyword>
<evidence type="ECO:0000256" key="5">
    <source>
        <dbReference type="ARBA" id="ARBA00022989"/>
    </source>
</evidence>
<dbReference type="InterPro" id="IPR006685">
    <property type="entry name" value="MscS_channel_2nd"/>
</dbReference>